<proteinExistence type="predicted"/>
<evidence type="ECO:0000313" key="1">
    <source>
        <dbReference type="EMBL" id="NEX77356.1"/>
    </source>
</evidence>
<protein>
    <recommendedName>
        <fullName evidence="3">Spore coat protein</fullName>
    </recommendedName>
</protein>
<dbReference type="Gene3D" id="3.40.50.12580">
    <property type="match status" value="1"/>
</dbReference>
<gene>
    <name evidence="1" type="ORF">G4Z05_00365</name>
</gene>
<dbReference type="AlphaFoldDB" id="A0A6B3TM07"/>
<evidence type="ECO:0008006" key="3">
    <source>
        <dbReference type="Google" id="ProtNLM"/>
    </source>
</evidence>
<dbReference type="EMBL" id="JAAIUV010000001">
    <property type="protein sequence ID" value="NEX77356.1"/>
    <property type="molecule type" value="Genomic_DNA"/>
</dbReference>
<dbReference type="GO" id="GO:0047355">
    <property type="term" value="F:CDP-glycerol glycerophosphotransferase activity"/>
    <property type="evidence" value="ECO:0007669"/>
    <property type="project" value="InterPro"/>
</dbReference>
<organism evidence="1 2">
    <name type="scientific">Neobacillus thermocopriae</name>
    <dbReference type="NCBI Taxonomy" id="1215031"/>
    <lineage>
        <taxon>Bacteria</taxon>
        <taxon>Bacillati</taxon>
        <taxon>Bacillota</taxon>
        <taxon>Bacilli</taxon>
        <taxon>Bacillales</taxon>
        <taxon>Bacillaceae</taxon>
        <taxon>Neobacillus</taxon>
    </lineage>
</organism>
<comment type="caution">
    <text evidence="1">The sequence shown here is derived from an EMBL/GenBank/DDBJ whole genome shotgun (WGS) entry which is preliminary data.</text>
</comment>
<dbReference type="InterPro" id="IPR043148">
    <property type="entry name" value="TagF_C"/>
</dbReference>
<dbReference type="Proteomes" id="UP000481621">
    <property type="component" value="Unassembled WGS sequence"/>
</dbReference>
<accession>A0A6B3TM07</accession>
<name>A0A6B3TM07_9BACI</name>
<dbReference type="GO" id="GO:0016020">
    <property type="term" value="C:membrane"/>
    <property type="evidence" value="ECO:0007669"/>
    <property type="project" value="InterPro"/>
</dbReference>
<reference evidence="1" key="1">
    <citation type="submission" date="2020-02" db="EMBL/GenBank/DDBJ databases">
        <title>Bacillus sedimentmangrovi sp. nov., isolated from sediment of the mangrove ecosystem.</title>
        <authorList>
            <person name="Liu G."/>
        </authorList>
    </citation>
    <scope>NUCLEOTIDE SEQUENCE [LARGE SCALE GENOMIC DNA]</scope>
    <source>
        <strain evidence="1">SgZ-7</strain>
    </source>
</reference>
<sequence>MSIYLKHYWTLYKEFIDIFQHLTYHNIPIALLTNFYQQIDDKLKRQMENEQFQSELTIPLLEQNQIQPYFDHWMDKIKKNDDIKKEHAGKILVHYNYSRISEWTYRTLFDPAKTIIVARSRQSHLFGIPCESMDNYQKDLSEISDELVKNARQLFQKYSDHPAYGNEFFQSTFLNRIPQIVTAIHSSFQLLKKHSISFIILGTTEDVISRALAIVGAAKGIQSICLQHGILMGEEAFMPVFTTKVGVYGEYEKHWYIQRGVKEDCIAPIGHPKYDDIFRYTSKNKADFLRMLGLDPRKNEFIKKFGLNPKKITLLVITSTSIDNKRFKKLIENLATDPKFQIIIKPHPWEIGKNKLETYLELEKRFPTVKTYTAKGNILFEMLSHVDGVVSTMSTVVTESLLFQKPVFIYNFMISNRTYDYYDQLGEFVQTDPDQLYQLIREYYQSKKKRDMYRQIRRQYISTTYNDGTSGKKLMDLINRLT</sequence>
<dbReference type="RefSeq" id="WP_163249862.1">
    <property type="nucleotide sequence ID" value="NZ_JAAIUV010000001.1"/>
</dbReference>
<evidence type="ECO:0000313" key="2">
    <source>
        <dbReference type="Proteomes" id="UP000481621"/>
    </source>
</evidence>
<dbReference type="InterPro" id="IPR007554">
    <property type="entry name" value="Glycerophosphate_synth"/>
</dbReference>
<dbReference type="SUPFAM" id="SSF53756">
    <property type="entry name" value="UDP-Glycosyltransferase/glycogen phosphorylase"/>
    <property type="match status" value="1"/>
</dbReference>
<keyword evidence="2" id="KW-1185">Reference proteome</keyword>
<dbReference type="Pfam" id="PF04464">
    <property type="entry name" value="Glyphos_transf"/>
    <property type="match status" value="1"/>
</dbReference>